<proteinExistence type="predicted"/>
<name>A0ABQ7UBN7_SOLTU</name>
<reference evidence="4 5" key="1">
    <citation type="journal article" date="2021" name="bioRxiv">
        <title>Chromosome-scale and haplotype-resolved genome assembly of a tetraploid potato cultivar.</title>
        <authorList>
            <person name="Sun H."/>
            <person name="Jiao W.-B."/>
            <person name="Krause K."/>
            <person name="Campoy J.A."/>
            <person name="Goel M."/>
            <person name="Folz-Donahue K."/>
            <person name="Kukat C."/>
            <person name="Huettel B."/>
            <person name="Schneeberger K."/>
        </authorList>
    </citation>
    <scope>NUCLEOTIDE SEQUENCE [LARGE SCALE GENOMIC DNA]</scope>
    <source>
        <strain evidence="4">SolTubOtavaFocal</strain>
        <tissue evidence="4">Leaves</tissue>
    </source>
</reference>
<dbReference type="SMART" id="SM00343">
    <property type="entry name" value="ZnF_C2HC"/>
    <property type="match status" value="1"/>
</dbReference>
<evidence type="ECO:0000259" key="3">
    <source>
        <dbReference type="PROSITE" id="PS50158"/>
    </source>
</evidence>
<dbReference type="Pfam" id="PF00098">
    <property type="entry name" value="zf-CCHC"/>
    <property type="match status" value="1"/>
</dbReference>
<keyword evidence="5" id="KW-1185">Reference proteome</keyword>
<feature type="domain" description="CCHC-type" evidence="3">
    <location>
        <begin position="189"/>
        <end position="203"/>
    </location>
</feature>
<evidence type="ECO:0000256" key="1">
    <source>
        <dbReference type="PROSITE-ProRule" id="PRU00047"/>
    </source>
</evidence>
<dbReference type="InterPro" id="IPR001878">
    <property type="entry name" value="Znf_CCHC"/>
</dbReference>
<evidence type="ECO:0000313" key="5">
    <source>
        <dbReference type="Proteomes" id="UP000826656"/>
    </source>
</evidence>
<dbReference type="EMBL" id="JAIVGD010000023">
    <property type="protein sequence ID" value="KAH0743105.1"/>
    <property type="molecule type" value="Genomic_DNA"/>
</dbReference>
<keyword evidence="1" id="KW-0862">Zinc</keyword>
<dbReference type="PROSITE" id="PS50158">
    <property type="entry name" value="ZF_CCHC"/>
    <property type="match status" value="1"/>
</dbReference>
<gene>
    <name evidence="4" type="ORF">KY290_031098</name>
</gene>
<protein>
    <recommendedName>
        <fullName evidence="3">CCHC-type domain-containing protein</fullName>
    </recommendedName>
</protein>
<dbReference type="Gene3D" id="4.10.60.10">
    <property type="entry name" value="Zinc finger, CCHC-type"/>
    <property type="match status" value="1"/>
</dbReference>
<dbReference type="Proteomes" id="UP000826656">
    <property type="component" value="Unassembled WGS sequence"/>
</dbReference>
<sequence length="238" mass="27795">MYALTVNIEDEFLQRIKSAKTPKEAWDTLETIFTKKNDARLQRLENELLSISQQNMTISQYFSKVKYLSDEISKLDPENAITDTTMRRIIVHGLRLEYKGTITATRGWAIESTLSELENLLANEEDLEKPLSSLIINDEDKTLFTKRQAYQKREAKRSSLPVGDQKNQHQRTQRQNTQVKGFNNWQMEKCYNCGKKGHYARDCWYKKAEGNVATSFQNQKDGEEVWDFETSYVVEETN</sequence>
<dbReference type="InterPro" id="IPR036875">
    <property type="entry name" value="Znf_CCHC_sf"/>
</dbReference>
<keyword evidence="1" id="KW-0479">Metal-binding</keyword>
<evidence type="ECO:0000313" key="4">
    <source>
        <dbReference type="EMBL" id="KAH0743105.1"/>
    </source>
</evidence>
<organism evidence="4 5">
    <name type="scientific">Solanum tuberosum</name>
    <name type="common">Potato</name>
    <dbReference type="NCBI Taxonomy" id="4113"/>
    <lineage>
        <taxon>Eukaryota</taxon>
        <taxon>Viridiplantae</taxon>
        <taxon>Streptophyta</taxon>
        <taxon>Embryophyta</taxon>
        <taxon>Tracheophyta</taxon>
        <taxon>Spermatophyta</taxon>
        <taxon>Magnoliopsida</taxon>
        <taxon>eudicotyledons</taxon>
        <taxon>Gunneridae</taxon>
        <taxon>Pentapetalae</taxon>
        <taxon>asterids</taxon>
        <taxon>lamiids</taxon>
        <taxon>Solanales</taxon>
        <taxon>Solanaceae</taxon>
        <taxon>Solanoideae</taxon>
        <taxon>Solaneae</taxon>
        <taxon>Solanum</taxon>
    </lineage>
</organism>
<evidence type="ECO:0000256" key="2">
    <source>
        <dbReference type="SAM" id="MobiDB-lite"/>
    </source>
</evidence>
<dbReference type="SUPFAM" id="SSF57756">
    <property type="entry name" value="Retrovirus zinc finger-like domains"/>
    <property type="match status" value="1"/>
</dbReference>
<dbReference type="Pfam" id="PF14223">
    <property type="entry name" value="Retrotran_gag_2"/>
    <property type="match status" value="1"/>
</dbReference>
<feature type="region of interest" description="Disordered" evidence="2">
    <location>
        <begin position="155"/>
        <end position="177"/>
    </location>
</feature>
<keyword evidence="1" id="KW-0863">Zinc-finger</keyword>
<dbReference type="PANTHER" id="PTHR47481">
    <property type="match status" value="1"/>
</dbReference>
<comment type="caution">
    <text evidence="4">The sequence shown here is derived from an EMBL/GenBank/DDBJ whole genome shotgun (WGS) entry which is preliminary data.</text>
</comment>
<accession>A0ABQ7UBN7</accession>
<dbReference type="PANTHER" id="PTHR47481:SF33">
    <property type="entry name" value="RETROTRANSPOSON COPIA-LIKE N-TERMINAL DOMAIN-CONTAINING PROTEIN"/>
    <property type="match status" value="1"/>
</dbReference>